<dbReference type="PANTHER" id="PTHR43649">
    <property type="entry name" value="ARABINOSE-BINDING PROTEIN-RELATED"/>
    <property type="match status" value="1"/>
</dbReference>
<dbReference type="SUPFAM" id="SSF53850">
    <property type="entry name" value="Periplasmic binding protein-like II"/>
    <property type="match status" value="1"/>
</dbReference>
<feature type="chain" id="PRO_5016664279" evidence="1">
    <location>
        <begin position="29"/>
        <end position="549"/>
    </location>
</feature>
<dbReference type="RefSeq" id="WP_116241284.1">
    <property type="nucleotide sequence ID" value="NZ_QUAB01000032.1"/>
</dbReference>
<dbReference type="InterPro" id="IPR050490">
    <property type="entry name" value="Bact_solute-bd_prot1"/>
</dbReference>
<sequence>MSLNRIRLASTAGLAVVAIALTACTASAAPDDAGGDKVTIDKEHSVGAMDDFQAGTSFKATEPVTFDLMYRDMTAYPVKDDWSVFTHLDEDRNVTFTRTDIPAADLDQKKSLLIGSGEAGDIISVTYPGAETQFVSGGALLPVSDYFDYLPNFQQKVKDWDLQDEIDARTQEDGKIYLLPGLREKPDVQYSVIVREDLWKKAGITENPETWDDFADQLAQVKAANPELAYPMSDRWTDSDTLGSFLNVMAPNYGTAAGWGYSNTYYDEDAEKYVFTGTTDEYREVVTYAHDLIADGLLDPEVTQSDDQAAEKFTAGKSAAISGNTQSLEEYRKKLADAGMKGELRLIDIPGGPAGSNLPGGRLGPGIMIGADAADKPYFKAMLQFIDWLYYSDEGIEFAQWGIEGETFTRDGDTRVLNDDLGWGPVNPDSEKKLNADYGYSNGVFLMANGSSAELTQSLMTPEIADWTAAQLEAKTVLPIAPPAQLSEMELEQTSLQDTSLKDAVKSATAAFITGQRSLDDWDAYVSEIEALGSDQLIDTINNALAKSK</sequence>
<protein>
    <submittedName>
        <fullName evidence="2">Extracellular solute-binding protein</fullName>
    </submittedName>
</protein>
<evidence type="ECO:0000256" key="1">
    <source>
        <dbReference type="SAM" id="SignalP"/>
    </source>
</evidence>
<reference evidence="2 3" key="1">
    <citation type="submission" date="2018-08" db="EMBL/GenBank/DDBJ databases">
        <title>Isolation, diversity and antifungal activity of Actinobacteria from cow dung.</title>
        <authorList>
            <person name="Ling L."/>
        </authorList>
    </citation>
    <scope>NUCLEOTIDE SEQUENCE [LARGE SCALE GENOMIC DNA]</scope>
    <source>
        <strain evidence="2 3">NEAU-LLE</strain>
    </source>
</reference>
<evidence type="ECO:0000313" key="3">
    <source>
        <dbReference type="Proteomes" id="UP000262172"/>
    </source>
</evidence>
<dbReference type="OrthoDB" id="9787283at2"/>
<dbReference type="Proteomes" id="UP000262172">
    <property type="component" value="Unassembled WGS sequence"/>
</dbReference>
<dbReference type="AlphaFoldDB" id="A0A371NWX8"/>
<keyword evidence="1" id="KW-0732">Signal</keyword>
<gene>
    <name evidence="2" type="ORF">DY023_05205</name>
</gene>
<name>A0A371NWX8_9MICO</name>
<keyword evidence="3" id="KW-1185">Reference proteome</keyword>
<feature type="signal peptide" evidence="1">
    <location>
        <begin position="1"/>
        <end position="28"/>
    </location>
</feature>
<dbReference type="Gene3D" id="3.40.190.10">
    <property type="entry name" value="Periplasmic binding protein-like II"/>
    <property type="match status" value="2"/>
</dbReference>
<dbReference type="PROSITE" id="PS51257">
    <property type="entry name" value="PROKAR_LIPOPROTEIN"/>
    <property type="match status" value="1"/>
</dbReference>
<evidence type="ECO:0000313" key="2">
    <source>
        <dbReference type="EMBL" id="REJ06753.1"/>
    </source>
</evidence>
<organism evidence="2 3">
    <name type="scientific">Microbacterium bovistercoris</name>
    <dbReference type="NCBI Taxonomy" id="2293570"/>
    <lineage>
        <taxon>Bacteria</taxon>
        <taxon>Bacillati</taxon>
        <taxon>Actinomycetota</taxon>
        <taxon>Actinomycetes</taxon>
        <taxon>Micrococcales</taxon>
        <taxon>Microbacteriaceae</taxon>
        <taxon>Microbacterium</taxon>
    </lineage>
</organism>
<accession>A0A371NWX8</accession>
<dbReference type="CDD" id="cd13583">
    <property type="entry name" value="PBP2_AlgQ_like_4"/>
    <property type="match status" value="1"/>
</dbReference>
<dbReference type="EMBL" id="QUAB01000032">
    <property type="protein sequence ID" value="REJ06753.1"/>
    <property type="molecule type" value="Genomic_DNA"/>
</dbReference>
<comment type="caution">
    <text evidence="2">The sequence shown here is derived from an EMBL/GenBank/DDBJ whole genome shotgun (WGS) entry which is preliminary data.</text>
</comment>
<dbReference type="PANTHER" id="PTHR43649:SF12">
    <property type="entry name" value="DIACETYLCHITOBIOSE BINDING PROTEIN DASA"/>
    <property type="match status" value="1"/>
</dbReference>
<proteinExistence type="predicted"/>